<feature type="transmembrane region" description="Helical" evidence="1">
    <location>
        <begin position="134"/>
        <end position="153"/>
    </location>
</feature>
<keyword evidence="1" id="KW-1133">Transmembrane helix</keyword>
<dbReference type="Proteomes" id="UP000237105">
    <property type="component" value="Unassembled WGS sequence"/>
</dbReference>
<reference evidence="3" key="1">
    <citation type="submission" date="2016-06" db="EMBL/GenBank/DDBJ databases">
        <title>Parallel loss of symbiosis genes in relatives of nitrogen-fixing non-legume Parasponia.</title>
        <authorList>
            <person name="Van Velzen R."/>
            <person name="Holmer R."/>
            <person name="Bu F."/>
            <person name="Rutten L."/>
            <person name="Van Zeijl A."/>
            <person name="Liu W."/>
            <person name="Santuari L."/>
            <person name="Cao Q."/>
            <person name="Sharma T."/>
            <person name="Shen D."/>
            <person name="Roswanjaya Y."/>
            <person name="Wardhani T."/>
            <person name="Kalhor M.S."/>
            <person name="Jansen J."/>
            <person name="Van den Hoogen J."/>
            <person name="Gungor B."/>
            <person name="Hartog M."/>
            <person name="Hontelez J."/>
            <person name="Verver J."/>
            <person name="Yang W.-C."/>
            <person name="Schijlen E."/>
            <person name="Repin R."/>
            <person name="Schilthuizen M."/>
            <person name="Schranz E."/>
            <person name="Heidstra R."/>
            <person name="Miyata K."/>
            <person name="Fedorova E."/>
            <person name="Kohlen W."/>
            <person name="Bisseling T."/>
            <person name="Smit S."/>
            <person name="Geurts R."/>
        </authorList>
    </citation>
    <scope>NUCLEOTIDE SEQUENCE [LARGE SCALE GENOMIC DNA]</scope>
    <source>
        <strain evidence="3">cv. WU1-14</strain>
    </source>
</reference>
<evidence type="ECO:0000313" key="2">
    <source>
        <dbReference type="EMBL" id="PON67577.1"/>
    </source>
</evidence>
<proteinExistence type="predicted"/>
<name>A0A2P5D2P9_PARAD</name>
<keyword evidence="1" id="KW-0812">Transmembrane</keyword>
<dbReference type="EMBL" id="JXTB01000070">
    <property type="protein sequence ID" value="PON67577.1"/>
    <property type="molecule type" value="Genomic_DNA"/>
</dbReference>
<sequence length="168" mass="18178">MDRYGEATGVHPRLNESINSGPLVVLLSDFVLDPFVVCVIDPLGGGHHNISDIWMANDGLVTDPEITKRSFRSGGGNALIHAKHARDDLTSPRPFHDEPKRKPGVILSRAKKSLAPISLLILARTYSSAAKGRVIHNAISLAVLGFAPTLLMFCDASCLSFLCWPLDP</sequence>
<dbReference type="AlphaFoldDB" id="A0A2P5D2P9"/>
<evidence type="ECO:0000256" key="1">
    <source>
        <dbReference type="SAM" id="Phobius"/>
    </source>
</evidence>
<gene>
    <name evidence="2" type="ORF">PanWU01x14_102140</name>
</gene>
<keyword evidence="1" id="KW-0472">Membrane</keyword>
<keyword evidence="3" id="KW-1185">Reference proteome</keyword>
<evidence type="ECO:0000313" key="3">
    <source>
        <dbReference type="Proteomes" id="UP000237105"/>
    </source>
</evidence>
<organism evidence="2 3">
    <name type="scientific">Parasponia andersonii</name>
    <name type="common">Sponia andersonii</name>
    <dbReference type="NCBI Taxonomy" id="3476"/>
    <lineage>
        <taxon>Eukaryota</taxon>
        <taxon>Viridiplantae</taxon>
        <taxon>Streptophyta</taxon>
        <taxon>Embryophyta</taxon>
        <taxon>Tracheophyta</taxon>
        <taxon>Spermatophyta</taxon>
        <taxon>Magnoliopsida</taxon>
        <taxon>eudicotyledons</taxon>
        <taxon>Gunneridae</taxon>
        <taxon>Pentapetalae</taxon>
        <taxon>rosids</taxon>
        <taxon>fabids</taxon>
        <taxon>Rosales</taxon>
        <taxon>Cannabaceae</taxon>
        <taxon>Parasponia</taxon>
    </lineage>
</organism>
<protein>
    <submittedName>
        <fullName evidence="2">Uncharacterized protein</fullName>
    </submittedName>
</protein>
<accession>A0A2P5D2P9</accession>
<comment type="caution">
    <text evidence="2">The sequence shown here is derived from an EMBL/GenBank/DDBJ whole genome shotgun (WGS) entry which is preliminary data.</text>
</comment>